<dbReference type="GO" id="GO:0003871">
    <property type="term" value="F:5-methyltetrahydropteroyltriglutamate-homocysteine S-methyltransferase activity"/>
    <property type="evidence" value="ECO:0007669"/>
    <property type="project" value="InterPro"/>
</dbReference>
<dbReference type="Gene3D" id="3.20.20.210">
    <property type="match status" value="1"/>
</dbReference>
<sequence length="335" mass="34755">MSSPADEVTPVPSTGIGSWPGTDVADAVKIAFAECPDLPYLPELPGRGAHAQLVGRSTALLSGLAVDLQPAGWRLTDASGRDHRAARSALRSDLDVLEEQAQDYAGPYKLSVAGPWTLAAMMERPRGDRVLADSGARRDLAQSLAEGLADLVAELARRLPALELRVQLDEPMLPAVMTGGVPTASGFSRHRVVDLPELSGAVEHVVERLAGTPVVVHCCAAGLPVDLLRGAGVAGVSLDLDQLVRADWDALGTGMELGLDLWLGALPTDRAPGADEVARRALAPLRALGLDPGLLTSRLVLTPACGLAGATVGEAVTALRTVRTAAGIVTEQLAD</sequence>
<dbReference type="GO" id="GO:0008270">
    <property type="term" value="F:zinc ion binding"/>
    <property type="evidence" value="ECO:0007669"/>
    <property type="project" value="InterPro"/>
</dbReference>
<dbReference type="AlphaFoldDB" id="A0A1H1UWS6"/>
<dbReference type="Pfam" id="PF01717">
    <property type="entry name" value="Meth_synt_2"/>
    <property type="match status" value="1"/>
</dbReference>
<proteinExistence type="predicted"/>
<protein>
    <submittedName>
        <fullName evidence="2">Cobalamin-independent synthase, Catalytic domain</fullName>
    </submittedName>
</protein>
<dbReference type="Proteomes" id="UP000199092">
    <property type="component" value="Chromosome I"/>
</dbReference>
<evidence type="ECO:0000313" key="3">
    <source>
        <dbReference type="Proteomes" id="UP000199092"/>
    </source>
</evidence>
<dbReference type="SUPFAM" id="SSF51726">
    <property type="entry name" value="UROD/MetE-like"/>
    <property type="match status" value="1"/>
</dbReference>
<name>A0A1H1UWS6_9ACTN</name>
<gene>
    <name evidence="2" type="ORF">SAMN04488543_2346</name>
</gene>
<dbReference type="STRING" id="546871.SAMN04488543_2346"/>
<accession>A0A1H1UWS6</accession>
<dbReference type="OrthoDB" id="5242426at2"/>
<evidence type="ECO:0000313" key="2">
    <source>
        <dbReference type="EMBL" id="SDS76987.1"/>
    </source>
</evidence>
<feature type="domain" description="Cobalamin-independent methionine synthase MetE C-terminal/archaeal" evidence="1">
    <location>
        <begin position="12"/>
        <end position="327"/>
    </location>
</feature>
<organism evidence="2 3">
    <name type="scientific">Friedmanniella luteola</name>
    <dbReference type="NCBI Taxonomy" id="546871"/>
    <lineage>
        <taxon>Bacteria</taxon>
        <taxon>Bacillati</taxon>
        <taxon>Actinomycetota</taxon>
        <taxon>Actinomycetes</taxon>
        <taxon>Propionibacteriales</taxon>
        <taxon>Nocardioidaceae</taxon>
        <taxon>Friedmanniella</taxon>
    </lineage>
</organism>
<dbReference type="EMBL" id="LT629749">
    <property type="protein sequence ID" value="SDS76987.1"/>
    <property type="molecule type" value="Genomic_DNA"/>
</dbReference>
<dbReference type="GO" id="GO:0009086">
    <property type="term" value="P:methionine biosynthetic process"/>
    <property type="evidence" value="ECO:0007669"/>
    <property type="project" value="InterPro"/>
</dbReference>
<reference evidence="2 3" key="1">
    <citation type="submission" date="2016-10" db="EMBL/GenBank/DDBJ databases">
        <authorList>
            <person name="de Groot N.N."/>
        </authorList>
    </citation>
    <scope>NUCLEOTIDE SEQUENCE [LARGE SCALE GENOMIC DNA]</scope>
    <source>
        <strain evidence="2 3">DSM 21741</strain>
    </source>
</reference>
<dbReference type="RefSeq" id="WP_091413054.1">
    <property type="nucleotide sequence ID" value="NZ_LT629749.1"/>
</dbReference>
<dbReference type="InterPro" id="IPR038071">
    <property type="entry name" value="UROD/MetE-like_sf"/>
</dbReference>
<keyword evidence="3" id="KW-1185">Reference proteome</keyword>
<evidence type="ECO:0000259" key="1">
    <source>
        <dbReference type="Pfam" id="PF01717"/>
    </source>
</evidence>
<dbReference type="InterPro" id="IPR002629">
    <property type="entry name" value="Met_Synth_C/arc"/>
</dbReference>